<dbReference type="Gene3D" id="1.10.10.10">
    <property type="entry name" value="Winged helix-like DNA-binding domain superfamily/Winged helix DNA-binding domain"/>
    <property type="match status" value="1"/>
</dbReference>
<organism evidence="1 2">
    <name type="scientific">Candidatus Nealsonbacteria bacterium RIFCSPLOWO2_01_FULL_43_32</name>
    <dbReference type="NCBI Taxonomy" id="1801672"/>
    <lineage>
        <taxon>Bacteria</taxon>
        <taxon>Candidatus Nealsoniibacteriota</taxon>
    </lineage>
</organism>
<dbReference type="InterPro" id="IPR036388">
    <property type="entry name" value="WH-like_DNA-bd_sf"/>
</dbReference>
<dbReference type="InterPro" id="IPR036390">
    <property type="entry name" value="WH_DNA-bd_sf"/>
</dbReference>
<dbReference type="STRING" id="1801672.A2896_02085"/>
<evidence type="ECO:0000313" key="2">
    <source>
        <dbReference type="Proteomes" id="UP000178647"/>
    </source>
</evidence>
<dbReference type="EMBL" id="MHMH01000001">
    <property type="protein sequence ID" value="OGZ24895.1"/>
    <property type="molecule type" value="Genomic_DNA"/>
</dbReference>
<sequence length="62" mass="6977">MADHQAKKKILDLVKQRPNLEAKQISRMTGVDLKTTTRCLGELADEGWITPKFQPNNKSPVS</sequence>
<comment type="caution">
    <text evidence="1">The sequence shown here is derived from an EMBL/GenBank/DDBJ whole genome shotgun (WGS) entry which is preliminary data.</text>
</comment>
<dbReference type="AlphaFoldDB" id="A0A1G2EGH8"/>
<accession>A0A1G2EGH8</accession>
<name>A0A1G2EGH8_9BACT</name>
<dbReference type="Pfam" id="PF13412">
    <property type="entry name" value="HTH_24"/>
    <property type="match status" value="1"/>
</dbReference>
<proteinExistence type="predicted"/>
<dbReference type="Proteomes" id="UP000178647">
    <property type="component" value="Unassembled WGS sequence"/>
</dbReference>
<gene>
    <name evidence="1" type="ORF">A2896_02085</name>
</gene>
<protein>
    <recommendedName>
        <fullName evidence="3">HTH marR-type domain-containing protein</fullName>
    </recommendedName>
</protein>
<dbReference type="SUPFAM" id="SSF46785">
    <property type="entry name" value="Winged helix' DNA-binding domain"/>
    <property type="match status" value="1"/>
</dbReference>
<evidence type="ECO:0000313" key="1">
    <source>
        <dbReference type="EMBL" id="OGZ24895.1"/>
    </source>
</evidence>
<evidence type="ECO:0008006" key="3">
    <source>
        <dbReference type="Google" id="ProtNLM"/>
    </source>
</evidence>
<reference evidence="1 2" key="1">
    <citation type="journal article" date="2016" name="Nat. Commun.">
        <title>Thousands of microbial genomes shed light on interconnected biogeochemical processes in an aquifer system.</title>
        <authorList>
            <person name="Anantharaman K."/>
            <person name="Brown C.T."/>
            <person name="Hug L.A."/>
            <person name="Sharon I."/>
            <person name="Castelle C.J."/>
            <person name="Probst A.J."/>
            <person name="Thomas B.C."/>
            <person name="Singh A."/>
            <person name="Wilkins M.J."/>
            <person name="Karaoz U."/>
            <person name="Brodie E.L."/>
            <person name="Williams K.H."/>
            <person name="Hubbard S.S."/>
            <person name="Banfield J.F."/>
        </authorList>
    </citation>
    <scope>NUCLEOTIDE SEQUENCE [LARGE SCALE GENOMIC DNA]</scope>
</reference>